<dbReference type="OrthoDB" id="737278at2759"/>
<dbReference type="PROSITE" id="PS51005">
    <property type="entry name" value="NAC"/>
    <property type="match status" value="1"/>
</dbReference>
<reference evidence="16 17" key="1">
    <citation type="submission" date="2020-04" db="EMBL/GenBank/DDBJ databases">
        <title>Plant Genome Project.</title>
        <authorList>
            <person name="Zhang R.-G."/>
        </authorList>
    </citation>
    <scope>NUCLEOTIDE SEQUENCE [LARGE SCALE GENOMIC DNA]</scope>
    <source>
        <strain evidence="16">YNK0</strain>
        <tissue evidence="16">Leaf</tissue>
    </source>
</reference>
<feature type="region of interest" description="Disordered" evidence="13">
    <location>
        <begin position="343"/>
        <end position="369"/>
    </location>
</feature>
<keyword evidence="9" id="KW-0010">Activator</keyword>
<evidence type="ECO:0000256" key="4">
    <source>
        <dbReference type="ARBA" id="ARBA00022737"/>
    </source>
</evidence>
<dbReference type="InterPro" id="IPR036093">
    <property type="entry name" value="NAC_dom_sf"/>
</dbReference>
<dbReference type="Pfam" id="PF01535">
    <property type="entry name" value="PPR"/>
    <property type="match status" value="1"/>
</dbReference>
<dbReference type="GO" id="GO:0005634">
    <property type="term" value="C:nucleus"/>
    <property type="evidence" value="ECO:0007669"/>
    <property type="project" value="UniProtKB-SubCell"/>
</dbReference>
<accession>A0A835DPL8</accession>
<dbReference type="FunFam" id="2.170.150.80:FF:000002">
    <property type="entry name" value="Nac domain-containing protein 86"/>
    <property type="match status" value="1"/>
</dbReference>
<keyword evidence="5 14" id="KW-1133">Transmembrane helix</keyword>
<comment type="subcellular location">
    <subcellularLocation>
        <location evidence="2">Membrane</location>
        <topology evidence="2">Single-pass membrane protein</topology>
    </subcellularLocation>
    <subcellularLocation>
        <location evidence="1">Nucleus</location>
    </subcellularLocation>
</comment>
<dbReference type="Gene3D" id="2.170.150.80">
    <property type="entry name" value="NAC domain"/>
    <property type="match status" value="1"/>
</dbReference>
<feature type="region of interest" description="Disordered" evidence="13">
    <location>
        <begin position="627"/>
        <end position="647"/>
    </location>
</feature>
<keyword evidence="10" id="KW-0804">Transcription</keyword>
<evidence type="ECO:0000313" key="17">
    <source>
        <dbReference type="Proteomes" id="UP000655225"/>
    </source>
</evidence>
<keyword evidence="3 14" id="KW-0812">Transmembrane</keyword>
<dbReference type="InterPro" id="IPR002885">
    <property type="entry name" value="PPR_rpt"/>
</dbReference>
<keyword evidence="8 14" id="KW-0472">Membrane</keyword>
<gene>
    <name evidence="16" type="ORF">HHK36_000001</name>
</gene>
<dbReference type="Proteomes" id="UP000655225">
    <property type="component" value="Unassembled WGS sequence"/>
</dbReference>
<protein>
    <recommendedName>
        <fullName evidence="15">NAC domain-containing protein</fullName>
    </recommendedName>
</protein>
<evidence type="ECO:0000256" key="9">
    <source>
        <dbReference type="ARBA" id="ARBA00023159"/>
    </source>
</evidence>
<sequence>MPVLPSGSLPLGFRFRPTDEELVNYYLRLKINGNNNDVEVIPEVDVCKWEPWDLPDLSVIKTDDPEWFFFCPRDRKYPNGHRSNRATEAGYWKATGKDRTIKCRSSGMNLIGMKKTLVFYKGRAPKGERTHWIMHEYRATEKELDGTNAGQVAFVLCRLFRKRDEQTEISNCNEVDMNDMSPTTSKSSPDGTTSEPAMIQESPKSDMQFEKKPAGIERWLADKSDDTTSDALATIESGCNSYVASDVEDHVFEVTATEVDPQLAEDHKLFNDPTFEPLDCKVFSPLHSQMHMELGPSYFDSPYANDFGNDHYGGQFIDGTSEQNVSITEFLDAVLNNQDEYSCEESTSQKNSAVESETPKGDQIVMSPARPWINVSVKDSGSSSDVDTEVAQTQYDPELETPRWFNEHVDTRDSLQMQTPYGTQASFYDREYGGGNMGLLPDDSAGLDASSADSAMDPFHDLFNSPEELSSQKNPVSGSHGPIETGIKIRTRQPQNQPSSHNFVTQGTAPRRIRLQRKLSQVPVCCGKVRESNCSTEDSEPKPSVIENKMIEAAKELFFEVKKEGLQPDTNAFTEMIGAFLLVGMVDKAMEIYELMKEAGCIPVDKAMEIYELMKESGCIPVAAGEDAEHATTTDEPKEMSSLESDRSREIALELETKLRLRSRRGDDATGNDQKDATVFLEALPSCRRSSFSSVRIISVALVIILFIIFIGIWGCLKS</sequence>
<evidence type="ECO:0000256" key="8">
    <source>
        <dbReference type="ARBA" id="ARBA00023136"/>
    </source>
</evidence>
<evidence type="ECO:0000256" key="13">
    <source>
        <dbReference type="SAM" id="MobiDB-lite"/>
    </source>
</evidence>
<evidence type="ECO:0000256" key="11">
    <source>
        <dbReference type="ARBA" id="ARBA00023242"/>
    </source>
</evidence>
<dbReference type="SUPFAM" id="SSF101941">
    <property type="entry name" value="NAC domain"/>
    <property type="match status" value="1"/>
</dbReference>
<dbReference type="InterPro" id="IPR011990">
    <property type="entry name" value="TPR-like_helical_dom_sf"/>
</dbReference>
<keyword evidence="11" id="KW-0539">Nucleus</keyword>
<evidence type="ECO:0000259" key="15">
    <source>
        <dbReference type="PROSITE" id="PS51005"/>
    </source>
</evidence>
<evidence type="ECO:0000313" key="16">
    <source>
        <dbReference type="EMBL" id="KAF8412048.1"/>
    </source>
</evidence>
<feature type="region of interest" description="Disordered" evidence="13">
    <location>
        <begin position="171"/>
        <end position="210"/>
    </location>
</feature>
<feature type="compositionally biased region" description="Polar residues" evidence="13">
    <location>
        <begin position="180"/>
        <end position="195"/>
    </location>
</feature>
<evidence type="ECO:0000256" key="1">
    <source>
        <dbReference type="ARBA" id="ARBA00004123"/>
    </source>
</evidence>
<evidence type="ECO:0000256" key="10">
    <source>
        <dbReference type="ARBA" id="ARBA00023163"/>
    </source>
</evidence>
<organism evidence="16 17">
    <name type="scientific">Tetracentron sinense</name>
    <name type="common">Spur-leaf</name>
    <dbReference type="NCBI Taxonomy" id="13715"/>
    <lineage>
        <taxon>Eukaryota</taxon>
        <taxon>Viridiplantae</taxon>
        <taxon>Streptophyta</taxon>
        <taxon>Embryophyta</taxon>
        <taxon>Tracheophyta</taxon>
        <taxon>Spermatophyta</taxon>
        <taxon>Magnoliopsida</taxon>
        <taxon>Trochodendrales</taxon>
        <taxon>Trochodendraceae</taxon>
        <taxon>Tetracentron</taxon>
    </lineage>
</organism>
<dbReference type="Pfam" id="PF13812">
    <property type="entry name" value="PPR_3"/>
    <property type="match status" value="1"/>
</dbReference>
<dbReference type="PANTHER" id="PTHR31744:SF216">
    <property type="entry name" value="NAC TRANSCRIPTION FACTOR"/>
    <property type="match status" value="1"/>
</dbReference>
<dbReference type="GO" id="GO:0016020">
    <property type="term" value="C:membrane"/>
    <property type="evidence" value="ECO:0007669"/>
    <property type="project" value="UniProtKB-SubCell"/>
</dbReference>
<keyword evidence="17" id="KW-1185">Reference proteome</keyword>
<keyword evidence="7" id="KW-0238">DNA-binding</keyword>
<dbReference type="OMA" id="ENHEAKP"/>
<evidence type="ECO:0000256" key="3">
    <source>
        <dbReference type="ARBA" id="ARBA00022692"/>
    </source>
</evidence>
<dbReference type="GO" id="GO:0006355">
    <property type="term" value="P:regulation of DNA-templated transcription"/>
    <property type="evidence" value="ECO:0007669"/>
    <property type="project" value="InterPro"/>
</dbReference>
<evidence type="ECO:0000256" key="5">
    <source>
        <dbReference type="ARBA" id="ARBA00022989"/>
    </source>
</evidence>
<proteinExistence type="predicted"/>
<feature type="transmembrane region" description="Helical" evidence="14">
    <location>
        <begin position="697"/>
        <end position="717"/>
    </location>
</feature>
<evidence type="ECO:0000256" key="6">
    <source>
        <dbReference type="ARBA" id="ARBA00023015"/>
    </source>
</evidence>
<dbReference type="NCBIfam" id="TIGR00756">
    <property type="entry name" value="PPR"/>
    <property type="match status" value="1"/>
</dbReference>
<dbReference type="GO" id="GO:0000976">
    <property type="term" value="F:transcription cis-regulatory region binding"/>
    <property type="evidence" value="ECO:0007669"/>
    <property type="project" value="UniProtKB-ARBA"/>
</dbReference>
<evidence type="ECO:0000256" key="14">
    <source>
        <dbReference type="SAM" id="Phobius"/>
    </source>
</evidence>
<dbReference type="Gene3D" id="1.25.40.10">
    <property type="entry name" value="Tetratricopeptide repeat domain"/>
    <property type="match status" value="1"/>
</dbReference>
<feature type="repeat" description="PPR" evidence="12">
    <location>
        <begin position="569"/>
        <end position="603"/>
    </location>
</feature>
<dbReference type="AlphaFoldDB" id="A0A835DPL8"/>
<dbReference type="PROSITE" id="PS51375">
    <property type="entry name" value="PPR"/>
    <property type="match status" value="1"/>
</dbReference>
<name>A0A835DPL8_TETSI</name>
<dbReference type="EMBL" id="JABCRI010000001">
    <property type="protein sequence ID" value="KAF8412048.1"/>
    <property type="molecule type" value="Genomic_DNA"/>
</dbReference>
<feature type="domain" description="NAC" evidence="15">
    <location>
        <begin position="9"/>
        <end position="162"/>
    </location>
</feature>
<evidence type="ECO:0000256" key="12">
    <source>
        <dbReference type="PROSITE-ProRule" id="PRU00708"/>
    </source>
</evidence>
<comment type="caution">
    <text evidence="16">The sequence shown here is derived from an EMBL/GenBank/DDBJ whole genome shotgun (WGS) entry which is preliminary data.</text>
</comment>
<evidence type="ECO:0000256" key="2">
    <source>
        <dbReference type="ARBA" id="ARBA00004167"/>
    </source>
</evidence>
<dbReference type="InterPro" id="IPR003441">
    <property type="entry name" value="NAC-dom"/>
</dbReference>
<evidence type="ECO:0000256" key="7">
    <source>
        <dbReference type="ARBA" id="ARBA00023125"/>
    </source>
</evidence>
<keyword evidence="6" id="KW-0805">Transcription regulation</keyword>
<feature type="compositionally biased region" description="Polar residues" evidence="13">
    <location>
        <begin position="343"/>
        <end position="355"/>
    </location>
</feature>
<keyword evidence="4" id="KW-0677">Repeat</keyword>
<dbReference type="PANTHER" id="PTHR31744">
    <property type="entry name" value="PROTEIN CUP-SHAPED COTYLEDON 2-RELATED"/>
    <property type="match status" value="1"/>
</dbReference>
<dbReference type="Pfam" id="PF02365">
    <property type="entry name" value="NAM"/>
    <property type="match status" value="1"/>
</dbReference>